<gene>
    <name evidence="15" type="primary">Contig18359.g19503</name>
    <name evidence="15" type="ORF">STYLEM_12380</name>
</gene>
<dbReference type="InterPro" id="IPR013083">
    <property type="entry name" value="Znf_RING/FYVE/PHD"/>
</dbReference>
<keyword evidence="6" id="KW-0479">Metal-binding</keyword>
<dbReference type="SMART" id="SM00184">
    <property type="entry name" value="RING"/>
    <property type="match status" value="1"/>
</dbReference>
<dbReference type="EC" id="2.3.2.27" evidence="4"/>
<organism evidence="15 16">
    <name type="scientific">Stylonychia lemnae</name>
    <name type="common">Ciliate</name>
    <dbReference type="NCBI Taxonomy" id="5949"/>
    <lineage>
        <taxon>Eukaryota</taxon>
        <taxon>Sar</taxon>
        <taxon>Alveolata</taxon>
        <taxon>Ciliophora</taxon>
        <taxon>Intramacronucleata</taxon>
        <taxon>Spirotrichea</taxon>
        <taxon>Stichotrichia</taxon>
        <taxon>Sporadotrichida</taxon>
        <taxon>Oxytrichidae</taxon>
        <taxon>Stylonychinae</taxon>
        <taxon>Stylonychia</taxon>
    </lineage>
</organism>
<dbReference type="EMBL" id="CCKQ01011764">
    <property type="protein sequence ID" value="CDW83337.1"/>
    <property type="molecule type" value="Genomic_DNA"/>
</dbReference>
<evidence type="ECO:0000313" key="16">
    <source>
        <dbReference type="Proteomes" id="UP000039865"/>
    </source>
</evidence>
<dbReference type="GO" id="GO:0061630">
    <property type="term" value="F:ubiquitin protein ligase activity"/>
    <property type="evidence" value="ECO:0007669"/>
    <property type="project" value="UniProtKB-EC"/>
</dbReference>
<feature type="region of interest" description="Disordered" evidence="12">
    <location>
        <begin position="1"/>
        <end position="26"/>
    </location>
</feature>
<comment type="catalytic activity">
    <reaction evidence="1">
        <text>S-ubiquitinyl-[E2 ubiquitin-conjugating enzyme]-L-cysteine + [acceptor protein]-L-lysine = [E2 ubiquitin-conjugating enzyme]-L-cysteine + N(6)-ubiquitinyl-[acceptor protein]-L-lysine.</text>
        <dbReference type="EC" id="2.3.2.27"/>
    </reaction>
</comment>
<evidence type="ECO:0000256" key="1">
    <source>
        <dbReference type="ARBA" id="ARBA00000900"/>
    </source>
</evidence>
<reference evidence="15 16" key="1">
    <citation type="submission" date="2014-06" db="EMBL/GenBank/DDBJ databases">
        <authorList>
            <person name="Swart Estienne"/>
        </authorList>
    </citation>
    <scope>NUCLEOTIDE SEQUENCE [LARGE SCALE GENOMIC DNA]</scope>
    <source>
        <strain evidence="15 16">130c</strain>
    </source>
</reference>
<dbReference type="UniPathway" id="UPA00143"/>
<comment type="subcellular location">
    <subcellularLocation>
        <location evidence="2">Endomembrane system</location>
    </subcellularLocation>
</comment>
<keyword evidence="8" id="KW-0833">Ubl conjugation pathway</keyword>
<dbReference type="Proteomes" id="UP000039865">
    <property type="component" value="Unassembled WGS sequence"/>
</dbReference>
<dbReference type="InterPro" id="IPR045103">
    <property type="entry name" value="RNF5/RNF185-like"/>
</dbReference>
<evidence type="ECO:0000256" key="3">
    <source>
        <dbReference type="ARBA" id="ARBA00004906"/>
    </source>
</evidence>
<evidence type="ECO:0000256" key="11">
    <source>
        <dbReference type="PROSITE-ProRule" id="PRU00175"/>
    </source>
</evidence>
<evidence type="ECO:0000256" key="13">
    <source>
        <dbReference type="SAM" id="Phobius"/>
    </source>
</evidence>
<dbReference type="GO" id="GO:0008270">
    <property type="term" value="F:zinc ion binding"/>
    <property type="evidence" value="ECO:0007669"/>
    <property type="project" value="UniProtKB-KW"/>
</dbReference>
<dbReference type="PANTHER" id="PTHR12313">
    <property type="entry name" value="E3 UBIQUITIN-PROTEIN LIGASE RNF5-RELATED"/>
    <property type="match status" value="1"/>
</dbReference>
<feature type="region of interest" description="Disordered" evidence="12">
    <location>
        <begin position="48"/>
        <end position="73"/>
    </location>
</feature>
<dbReference type="AlphaFoldDB" id="A0A078APW4"/>
<evidence type="ECO:0000256" key="10">
    <source>
        <dbReference type="ARBA" id="ARBA00023136"/>
    </source>
</evidence>
<dbReference type="OMA" id="RPNRQTC"/>
<comment type="pathway">
    <text evidence="3">Protein modification; protein ubiquitination.</text>
</comment>
<keyword evidence="7 11" id="KW-0863">Zinc-finger</keyword>
<feature type="domain" description="RING-type" evidence="14">
    <location>
        <begin position="80"/>
        <end position="121"/>
    </location>
</feature>
<keyword evidence="16" id="KW-1185">Reference proteome</keyword>
<accession>A0A078APW4</accession>
<keyword evidence="9" id="KW-0862">Zinc</keyword>
<feature type="transmembrane region" description="Helical" evidence="13">
    <location>
        <begin position="230"/>
        <end position="251"/>
    </location>
</feature>
<dbReference type="GO" id="GO:0016567">
    <property type="term" value="P:protein ubiquitination"/>
    <property type="evidence" value="ECO:0007669"/>
    <property type="project" value="UniProtKB-UniPathway"/>
</dbReference>
<evidence type="ECO:0000256" key="7">
    <source>
        <dbReference type="ARBA" id="ARBA00022771"/>
    </source>
</evidence>
<evidence type="ECO:0000256" key="8">
    <source>
        <dbReference type="ARBA" id="ARBA00022786"/>
    </source>
</evidence>
<evidence type="ECO:0000259" key="14">
    <source>
        <dbReference type="PROSITE" id="PS50089"/>
    </source>
</evidence>
<evidence type="ECO:0000256" key="12">
    <source>
        <dbReference type="SAM" id="MobiDB-lite"/>
    </source>
</evidence>
<name>A0A078APW4_STYLE</name>
<evidence type="ECO:0000256" key="6">
    <source>
        <dbReference type="ARBA" id="ARBA00022723"/>
    </source>
</evidence>
<feature type="compositionally biased region" description="Polar residues" evidence="12">
    <location>
        <begin position="11"/>
        <end position="26"/>
    </location>
</feature>
<dbReference type="InterPro" id="IPR018957">
    <property type="entry name" value="Znf_C3HC4_RING-type"/>
</dbReference>
<proteinExistence type="predicted"/>
<dbReference type="PROSITE" id="PS50089">
    <property type="entry name" value="ZF_RING_2"/>
    <property type="match status" value="1"/>
</dbReference>
<keyword evidence="13" id="KW-1133">Transmembrane helix</keyword>
<dbReference type="InParanoid" id="A0A078APW4"/>
<keyword evidence="5" id="KW-0808">Transferase</keyword>
<evidence type="ECO:0000313" key="15">
    <source>
        <dbReference type="EMBL" id="CDW83337.1"/>
    </source>
</evidence>
<sequence length="253" mass="28019">MEYSKLAENDPLQSSENESNANLNQPFKQNMQINTTIYDYHSFNQKTANQNEEEKKSAPSSGANKDHASAGSAGGAKFECNICLDIANEPVVSTCGHLYCWVCIFQWINQPKETLLCPVCKSGISKETLIPIYTKGSQEDPRTKAGQEVPKRPAGQRQGPVPNQNFNQGGGLFGNNHSGSGFVMGLGIFPALFTLNFNWDDIFGQNNLGRGNGANAANNEETREQQLQRLLLIFMFFMFMSFVFFGGDVFLTF</sequence>
<dbReference type="InterPro" id="IPR001841">
    <property type="entry name" value="Znf_RING"/>
</dbReference>
<dbReference type="InterPro" id="IPR017907">
    <property type="entry name" value="Znf_RING_CS"/>
</dbReference>
<protein>
    <recommendedName>
        <fullName evidence="4">RING-type E3 ubiquitin transferase</fullName>
        <ecNumber evidence="4">2.3.2.27</ecNumber>
    </recommendedName>
</protein>
<dbReference type="GO" id="GO:0005783">
    <property type="term" value="C:endoplasmic reticulum"/>
    <property type="evidence" value="ECO:0007669"/>
    <property type="project" value="InterPro"/>
</dbReference>
<evidence type="ECO:0000256" key="5">
    <source>
        <dbReference type="ARBA" id="ARBA00022679"/>
    </source>
</evidence>
<dbReference type="Gene3D" id="3.30.40.10">
    <property type="entry name" value="Zinc/RING finger domain, C3HC4 (zinc finger)"/>
    <property type="match status" value="1"/>
</dbReference>
<evidence type="ECO:0000256" key="2">
    <source>
        <dbReference type="ARBA" id="ARBA00004308"/>
    </source>
</evidence>
<feature type="region of interest" description="Disordered" evidence="12">
    <location>
        <begin position="136"/>
        <end position="167"/>
    </location>
</feature>
<dbReference type="SUPFAM" id="SSF57850">
    <property type="entry name" value="RING/U-box"/>
    <property type="match status" value="1"/>
</dbReference>
<keyword evidence="13" id="KW-0812">Transmembrane</keyword>
<evidence type="ECO:0000256" key="9">
    <source>
        <dbReference type="ARBA" id="ARBA00022833"/>
    </source>
</evidence>
<dbReference type="Pfam" id="PF00097">
    <property type="entry name" value="zf-C3HC4"/>
    <property type="match status" value="1"/>
</dbReference>
<dbReference type="GO" id="GO:0006511">
    <property type="term" value="P:ubiquitin-dependent protein catabolic process"/>
    <property type="evidence" value="ECO:0007669"/>
    <property type="project" value="InterPro"/>
</dbReference>
<dbReference type="PROSITE" id="PS00518">
    <property type="entry name" value="ZF_RING_1"/>
    <property type="match status" value="1"/>
</dbReference>
<evidence type="ECO:0000256" key="4">
    <source>
        <dbReference type="ARBA" id="ARBA00012483"/>
    </source>
</evidence>
<keyword evidence="10 13" id="KW-0472">Membrane</keyword>
<feature type="compositionally biased region" description="Basic and acidic residues" evidence="12">
    <location>
        <begin position="137"/>
        <end position="151"/>
    </location>
</feature>
<dbReference type="OrthoDB" id="10254945at2759"/>